<evidence type="ECO:0000313" key="4">
    <source>
        <dbReference type="Proteomes" id="UP000444185"/>
    </source>
</evidence>
<dbReference type="Pfam" id="PF00483">
    <property type="entry name" value="NTP_transferase"/>
    <property type="match status" value="1"/>
</dbReference>
<dbReference type="Proteomes" id="UP000444185">
    <property type="component" value="Unassembled WGS sequence"/>
</dbReference>
<dbReference type="SUPFAM" id="SSF159283">
    <property type="entry name" value="Guanosine diphospho-D-mannose pyrophosphorylase/mannose-6-phosphate isomerase linker domain"/>
    <property type="match status" value="1"/>
</dbReference>
<dbReference type="InterPro" id="IPR005835">
    <property type="entry name" value="NTP_transferase_dom"/>
</dbReference>
<evidence type="ECO:0000259" key="2">
    <source>
        <dbReference type="Pfam" id="PF22640"/>
    </source>
</evidence>
<dbReference type="InterPro" id="IPR049577">
    <property type="entry name" value="GMPP_N"/>
</dbReference>
<protein>
    <submittedName>
        <fullName evidence="3">NTP transferase domain-containing protein</fullName>
    </submittedName>
</protein>
<keyword evidence="4" id="KW-1185">Reference proteome</keyword>
<dbReference type="OrthoDB" id="9806359at2"/>
<gene>
    <name evidence="3" type="ORF">GRI42_13460</name>
</gene>
<dbReference type="GO" id="GO:0009298">
    <property type="term" value="P:GDP-mannose biosynthetic process"/>
    <property type="evidence" value="ECO:0007669"/>
    <property type="project" value="TreeGrafter"/>
</dbReference>
<dbReference type="Gene3D" id="3.90.550.10">
    <property type="entry name" value="Spore Coat Polysaccharide Biosynthesis Protein SpsA, Chain A"/>
    <property type="match status" value="1"/>
</dbReference>
<feature type="domain" description="Nucleotidyl transferase" evidence="1">
    <location>
        <begin position="6"/>
        <end position="278"/>
    </location>
</feature>
<feature type="domain" description="MannoseP isomerase/GMP-like beta-helix" evidence="2">
    <location>
        <begin position="289"/>
        <end position="334"/>
    </location>
</feature>
<name>A0A844Y270_9SPHN</name>
<dbReference type="InterPro" id="IPR051161">
    <property type="entry name" value="Mannose-6P_isomerase_type2"/>
</dbReference>
<dbReference type="PANTHER" id="PTHR46390:SF1">
    <property type="entry name" value="MANNOSE-1-PHOSPHATE GUANYLYLTRANSFERASE"/>
    <property type="match status" value="1"/>
</dbReference>
<dbReference type="CDD" id="cd02509">
    <property type="entry name" value="GDP-M1P_Guanylyltransferase"/>
    <property type="match status" value="1"/>
</dbReference>
<dbReference type="RefSeq" id="WP_160608968.1">
    <property type="nucleotide sequence ID" value="NZ_WTYF01000004.1"/>
</dbReference>
<dbReference type="Pfam" id="PF22640">
    <property type="entry name" value="ManC_GMP_beta-helix"/>
    <property type="match status" value="1"/>
</dbReference>
<comment type="caution">
    <text evidence="3">The sequence shown here is derived from an EMBL/GenBank/DDBJ whole genome shotgun (WGS) entry which is preliminary data.</text>
</comment>
<sequence length="341" mass="36446">MSKIYPVILCGGSGTRLWPRSRRVKPKPFLPLLGDRTLFQQALDRVSNAELFEAPIVVAGEAHTSFIAEQAGEHRLVVEPAAKNTAPAIALTARLLPRDAVMLVCPSDHHIADEAAFLDGVRTAASLAREGYLVSFGIAPDRPATGYGYIKRGEAVGAGHRIERFVEKPDMERAQQFLDDGGFVWNGGIFAFPAGKLLDELATHRPDMAEAVEASAASGRWVDTRFDPGAAAFARIAGESVDFAVMENTSHAAVVSADIGWSDIGDWSALMEARQVDEDGNVLSGRTDAMDCRGVMVDTDGPRVSIVGLTDVIVVVDGDDILVLSRDHAQSVGKLDGAANQ</sequence>
<dbReference type="PANTHER" id="PTHR46390">
    <property type="entry name" value="MANNOSE-1-PHOSPHATE GUANYLYLTRANSFERASE"/>
    <property type="match status" value="1"/>
</dbReference>
<reference evidence="3 4" key="1">
    <citation type="submission" date="2019-12" db="EMBL/GenBank/DDBJ databases">
        <title>Genomic-based taxomic classification of the family Erythrobacteraceae.</title>
        <authorList>
            <person name="Xu L."/>
        </authorList>
    </citation>
    <scope>NUCLEOTIDE SEQUENCE [LARGE SCALE GENOMIC DNA]</scope>
    <source>
        <strain evidence="3 4">DSM 16225</strain>
    </source>
</reference>
<accession>A0A844Y270</accession>
<organism evidence="3 4">
    <name type="scientific">Qipengyuania gaetbuli</name>
    <dbReference type="NCBI Taxonomy" id="266952"/>
    <lineage>
        <taxon>Bacteria</taxon>
        <taxon>Pseudomonadati</taxon>
        <taxon>Pseudomonadota</taxon>
        <taxon>Alphaproteobacteria</taxon>
        <taxon>Sphingomonadales</taxon>
        <taxon>Erythrobacteraceae</taxon>
        <taxon>Qipengyuania</taxon>
    </lineage>
</organism>
<dbReference type="GO" id="GO:0004475">
    <property type="term" value="F:mannose-1-phosphate guanylyltransferase (GTP) activity"/>
    <property type="evidence" value="ECO:0007669"/>
    <property type="project" value="InterPro"/>
</dbReference>
<dbReference type="AlphaFoldDB" id="A0A844Y270"/>
<dbReference type="EMBL" id="WTYF01000004">
    <property type="protein sequence ID" value="MXO52315.1"/>
    <property type="molecule type" value="Genomic_DNA"/>
</dbReference>
<dbReference type="InterPro" id="IPR029044">
    <property type="entry name" value="Nucleotide-diphossugar_trans"/>
</dbReference>
<dbReference type="InterPro" id="IPR054566">
    <property type="entry name" value="ManC/GMP-like_b-helix"/>
</dbReference>
<evidence type="ECO:0000259" key="1">
    <source>
        <dbReference type="Pfam" id="PF00483"/>
    </source>
</evidence>
<keyword evidence="3" id="KW-0808">Transferase</keyword>
<evidence type="ECO:0000313" key="3">
    <source>
        <dbReference type="EMBL" id="MXO52315.1"/>
    </source>
</evidence>
<dbReference type="SUPFAM" id="SSF53448">
    <property type="entry name" value="Nucleotide-diphospho-sugar transferases"/>
    <property type="match status" value="1"/>
</dbReference>
<proteinExistence type="predicted"/>